<keyword evidence="2" id="KW-1185">Reference proteome</keyword>
<dbReference type="Proteomes" id="UP000215002">
    <property type="component" value="Chromosome"/>
</dbReference>
<protein>
    <submittedName>
        <fullName evidence="1">Uncharacterized protein</fullName>
    </submittedName>
</protein>
<name>A0A223P4C1_9SPHI</name>
<dbReference type="KEGG" id="muc:MuYL_4805"/>
<sequence>MKVMFWLCLMQLGVQTIDMGEIRNLYQRAPKVKKDALQLNQLMLRVDSLDAPVLICYKGANEMIQAKYTLNPFAKFEKFNRGKELIKKAFSRDSLNLEMRFIRYSIQINLPSFLGYNDELDTDKRFLLDNTRENKDTKLKEIIFNYLAILPVIKQEELKQLKK</sequence>
<dbReference type="RefSeq" id="WP_094572674.1">
    <property type="nucleotide sequence ID" value="NZ_CP022743.1"/>
</dbReference>
<organism evidence="1 2">
    <name type="scientific">Mucilaginibacter xinganensis</name>
    <dbReference type="NCBI Taxonomy" id="1234841"/>
    <lineage>
        <taxon>Bacteria</taxon>
        <taxon>Pseudomonadati</taxon>
        <taxon>Bacteroidota</taxon>
        <taxon>Sphingobacteriia</taxon>
        <taxon>Sphingobacteriales</taxon>
        <taxon>Sphingobacteriaceae</taxon>
        <taxon>Mucilaginibacter</taxon>
    </lineage>
</organism>
<reference evidence="1 2" key="1">
    <citation type="submission" date="2017-08" db="EMBL/GenBank/DDBJ databases">
        <title>Complete genome sequence of Mucilaginibacter sp. strain BJC16-A31.</title>
        <authorList>
            <consortium name="Henan University of Science and Technology"/>
            <person name="You X."/>
        </authorList>
    </citation>
    <scope>NUCLEOTIDE SEQUENCE [LARGE SCALE GENOMIC DNA]</scope>
    <source>
        <strain evidence="1 2">BJC16-A31</strain>
    </source>
</reference>
<evidence type="ECO:0000313" key="1">
    <source>
        <dbReference type="EMBL" id="ASU36688.1"/>
    </source>
</evidence>
<dbReference type="AlphaFoldDB" id="A0A223P4C1"/>
<dbReference type="OrthoDB" id="663842at2"/>
<evidence type="ECO:0000313" key="2">
    <source>
        <dbReference type="Proteomes" id="UP000215002"/>
    </source>
</evidence>
<proteinExistence type="predicted"/>
<accession>A0A223P4C1</accession>
<dbReference type="EMBL" id="CP022743">
    <property type="protein sequence ID" value="ASU36688.1"/>
    <property type="molecule type" value="Genomic_DNA"/>
</dbReference>
<gene>
    <name evidence="1" type="ORF">MuYL_4805</name>
</gene>